<evidence type="ECO:0000313" key="3">
    <source>
        <dbReference type="Proteomes" id="UP000297975"/>
    </source>
</evidence>
<name>A0A4Y8IIG9_9BACI</name>
<dbReference type="Proteomes" id="UP000297975">
    <property type="component" value="Unassembled WGS sequence"/>
</dbReference>
<sequence length="300" mass="34889">MKQGIPKKWLTYTNNFSMLEEAVDWEPLREWSLSDVQRVTFKSGDTAIAKMGHDSMAGEMRVYQSLLEPFNLPRPRLYDTYENATSNIFLMEDLGKDTIEMNPLQIHFVNAARRLAEIRKMATCRMSSLNSSIYQNYFKSQEDVLEDINFIMENQNLYTPDELGILKDCLEELPKHLDRLYREHEVTITHNDYNAKNLMITNQSIIPIDWSNAYLSPHLGDLYCLINEAEDNGIDKSVVIEAYSELDKSYDIEWQIQVGGICWLLHGLCWVCKEGIHKVPVTRSWMPPMISSINECFKQI</sequence>
<dbReference type="OrthoDB" id="9800774at2"/>
<protein>
    <recommendedName>
        <fullName evidence="1">Aminoglycoside phosphotransferase domain-containing protein</fullName>
    </recommendedName>
</protein>
<comment type="caution">
    <text evidence="2">The sequence shown here is derived from an EMBL/GenBank/DDBJ whole genome shotgun (WGS) entry which is preliminary data.</text>
</comment>
<feature type="domain" description="Aminoglycoside phosphotransferase" evidence="1">
    <location>
        <begin position="56"/>
        <end position="228"/>
    </location>
</feature>
<dbReference type="RefSeq" id="WP_134340778.1">
    <property type="nucleotide sequence ID" value="NZ_SOPW01000014.1"/>
</dbReference>
<dbReference type="EMBL" id="SOPW01000014">
    <property type="protein sequence ID" value="TFB15035.1"/>
    <property type="molecule type" value="Genomic_DNA"/>
</dbReference>
<dbReference type="AlphaFoldDB" id="A0A4Y8IIG9"/>
<proteinExistence type="predicted"/>
<accession>A0A4Y8IIG9</accession>
<evidence type="ECO:0000259" key="1">
    <source>
        <dbReference type="Pfam" id="PF01636"/>
    </source>
</evidence>
<dbReference type="Gene3D" id="3.90.1200.10">
    <property type="match status" value="1"/>
</dbReference>
<dbReference type="Pfam" id="PF01636">
    <property type="entry name" value="APH"/>
    <property type="match status" value="1"/>
</dbReference>
<dbReference type="InterPro" id="IPR002575">
    <property type="entry name" value="Aminoglycoside_PTrfase"/>
</dbReference>
<organism evidence="2 3">
    <name type="scientific">Filobacillus milosensis</name>
    <dbReference type="NCBI Taxonomy" id="94137"/>
    <lineage>
        <taxon>Bacteria</taxon>
        <taxon>Bacillati</taxon>
        <taxon>Bacillota</taxon>
        <taxon>Bacilli</taxon>
        <taxon>Bacillales</taxon>
        <taxon>Bacillaceae</taxon>
        <taxon>Filobacillus</taxon>
    </lineage>
</organism>
<evidence type="ECO:0000313" key="2">
    <source>
        <dbReference type="EMBL" id="TFB15035.1"/>
    </source>
</evidence>
<reference evidence="2 3" key="1">
    <citation type="submission" date="2019-03" db="EMBL/GenBank/DDBJ databases">
        <authorList>
            <person name="He R.-H."/>
        </authorList>
    </citation>
    <scope>NUCLEOTIDE SEQUENCE [LARGE SCALE GENOMIC DNA]</scope>
    <source>
        <strain evidence="3">SH 714</strain>
    </source>
</reference>
<dbReference type="SUPFAM" id="SSF56112">
    <property type="entry name" value="Protein kinase-like (PK-like)"/>
    <property type="match status" value="1"/>
</dbReference>
<gene>
    <name evidence="2" type="ORF">E3U55_12335</name>
</gene>
<dbReference type="InterPro" id="IPR011009">
    <property type="entry name" value="Kinase-like_dom_sf"/>
</dbReference>
<keyword evidence="3" id="KW-1185">Reference proteome</keyword>